<dbReference type="Gene3D" id="1.10.3720.10">
    <property type="entry name" value="MetI-like"/>
    <property type="match status" value="1"/>
</dbReference>
<feature type="transmembrane region" description="Helical" evidence="5">
    <location>
        <begin position="168"/>
        <end position="188"/>
    </location>
</feature>
<feature type="transmembrane region" description="Helical" evidence="5">
    <location>
        <begin position="295"/>
        <end position="322"/>
    </location>
</feature>
<evidence type="ECO:0000256" key="6">
    <source>
        <dbReference type="SAM" id="MobiDB-lite"/>
    </source>
</evidence>
<feature type="transmembrane region" description="Helical" evidence="5">
    <location>
        <begin position="194"/>
        <end position="212"/>
    </location>
</feature>
<sequence length="358" mass="38635">MKRTERAESSESESSESVSSAAVTDGAGVDWRGSASSSMTVTREERLREFYEETVLEPMLVAWSDSRTRLGLLVIGFYVALALVAVFGLWREPSTSQAPRYLTLFESMQYPLGTTASGTDLAALIIHSTPDILLMVTSGGLWATGIAVLVGTVAGYKGGSVGRALMSVSDFVMAIPGLPLVMILAITFNPKNPILLGIVININYWAGLGRSIHSQVLTIRENNYVEASRTMGVSTPRIILKDVIPNIMPYVTVNFVFAARYVVFASIGLFFLGVLPYSDQNWGVTLNFAYNGGALFSWGAAHWLLVPMAAIIGLSVGLILLGQGMDRVFNPRVRTRLTGESASTASTDEKDTGMTEVL</sequence>
<organism evidence="8 9">
    <name type="scientific">Haloferax massiliensis</name>
    <dbReference type="NCBI Taxonomy" id="1476858"/>
    <lineage>
        <taxon>Archaea</taxon>
        <taxon>Methanobacteriati</taxon>
        <taxon>Methanobacteriota</taxon>
        <taxon>Stenosarchaea group</taxon>
        <taxon>Halobacteria</taxon>
        <taxon>Halobacteriales</taxon>
        <taxon>Haloferacaceae</taxon>
        <taxon>Haloferax</taxon>
    </lineage>
</organism>
<evidence type="ECO:0000313" key="9">
    <source>
        <dbReference type="Proteomes" id="UP000198902"/>
    </source>
</evidence>
<dbReference type="CDD" id="cd06261">
    <property type="entry name" value="TM_PBP2"/>
    <property type="match status" value="1"/>
</dbReference>
<keyword evidence="4 5" id="KW-0472">Membrane</keyword>
<dbReference type="PANTHER" id="PTHR42729:SF1">
    <property type="entry name" value="OLIGO_DIPEPTIDE TRANSPORT, PERMEASE PROTEIN (DPPC-2)"/>
    <property type="match status" value="1"/>
</dbReference>
<comment type="subcellular location">
    <subcellularLocation>
        <location evidence="5">Cell membrane</location>
        <topology evidence="5">Multi-pass membrane protein</topology>
    </subcellularLocation>
    <subcellularLocation>
        <location evidence="1">Membrane</location>
        <topology evidence="1">Multi-pass membrane protein</topology>
    </subcellularLocation>
</comment>
<accession>A0A0D6JL58</accession>
<evidence type="ECO:0000259" key="7">
    <source>
        <dbReference type="PROSITE" id="PS50928"/>
    </source>
</evidence>
<evidence type="ECO:0000256" key="3">
    <source>
        <dbReference type="ARBA" id="ARBA00022989"/>
    </source>
</evidence>
<reference evidence="9" key="1">
    <citation type="submission" date="2015-03" db="EMBL/GenBank/DDBJ databases">
        <authorList>
            <person name="Urmite Genomes"/>
        </authorList>
    </citation>
    <scope>NUCLEOTIDE SEQUENCE [LARGE SCALE GENOMIC DNA]</scope>
    <source>
        <strain evidence="9">Arc-Hr</strain>
    </source>
</reference>
<dbReference type="InterPro" id="IPR000515">
    <property type="entry name" value="MetI-like"/>
</dbReference>
<feature type="transmembrane region" description="Helical" evidence="5">
    <location>
        <begin position="132"/>
        <end position="156"/>
    </location>
</feature>
<dbReference type="GO" id="GO:0055085">
    <property type="term" value="P:transmembrane transport"/>
    <property type="evidence" value="ECO:0007669"/>
    <property type="project" value="InterPro"/>
</dbReference>
<evidence type="ECO:0000256" key="5">
    <source>
        <dbReference type="RuleBase" id="RU363032"/>
    </source>
</evidence>
<feature type="transmembrane region" description="Helical" evidence="5">
    <location>
        <begin position="70"/>
        <end position="90"/>
    </location>
</feature>
<dbReference type="PANTHER" id="PTHR42729">
    <property type="entry name" value="OLIGO/DIPEPTIDE TRANSPORT, PERMEASE PROTEIN (DPPC-2)"/>
    <property type="match status" value="1"/>
</dbReference>
<dbReference type="PROSITE" id="PS50928">
    <property type="entry name" value="ABC_TM1"/>
    <property type="match status" value="1"/>
</dbReference>
<dbReference type="EMBL" id="CSTE01000001">
    <property type="protein sequence ID" value="CQR48647.1"/>
    <property type="molecule type" value="Genomic_DNA"/>
</dbReference>
<keyword evidence="9" id="KW-1185">Reference proteome</keyword>
<evidence type="ECO:0000313" key="8">
    <source>
        <dbReference type="EMBL" id="CQR48647.1"/>
    </source>
</evidence>
<dbReference type="GO" id="GO:0005886">
    <property type="term" value="C:plasma membrane"/>
    <property type="evidence" value="ECO:0007669"/>
    <property type="project" value="UniProtKB-SubCell"/>
</dbReference>
<dbReference type="AlphaFoldDB" id="A0A0D6JL58"/>
<gene>
    <name evidence="8" type="primary">oppC_1</name>
    <name evidence="8" type="ORF">BN996_00094</name>
</gene>
<feature type="transmembrane region" description="Helical" evidence="5">
    <location>
        <begin position="247"/>
        <end position="275"/>
    </location>
</feature>
<name>A0A0D6JL58_9EURY</name>
<feature type="domain" description="ABC transmembrane type-1" evidence="7">
    <location>
        <begin position="133"/>
        <end position="324"/>
    </location>
</feature>
<feature type="region of interest" description="Disordered" evidence="6">
    <location>
        <begin position="1"/>
        <end position="24"/>
    </location>
</feature>
<evidence type="ECO:0000256" key="2">
    <source>
        <dbReference type="ARBA" id="ARBA00022692"/>
    </source>
</evidence>
<dbReference type="Proteomes" id="UP000198902">
    <property type="component" value="Unassembled WGS sequence"/>
</dbReference>
<dbReference type="Pfam" id="PF00528">
    <property type="entry name" value="BPD_transp_1"/>
    <property type="match status" value="1"/>
</dbReference>
<protein>
    <submittedName>
        <fullName evidence="8">Oligopeptide transport system permease protein OppC</fullName>
    </submittedName>
</protein>
<evidence type="ECO:0000256" key="4">
    <source>
        <dbReference type="ARBA" id="ARBA00023136"/>
    </source>
</evidence>
<evidence type="ECO:0000256" key="1">
    <source>
        <dbReference type="ARBA" id="ARBA00004141"/>
    </source>
</evidence>
<keyword evidence="3 5" id="KW-1133">Transmembrane helix</keyword>
<proteinExistence type="inferred from homology"/>
<keyword evidence="2 5" id="KW-0812">Transmembrane</keyword>
<comment type="similarity">
    <text evidence="5">Belongs to the binding-protein-dependent transport system permease family.</text>
</comment>
<dbReference type="InterPro" id="IPR035906">
    <property type="entry name" value="MetI-like_sf"/>
</dbReference>
<dbReference type="SUPFAM" id="SSF161098">
    <property type="entry name" value="MetI-like"/>
    <property type="match status" value="1"/>
</dbReference>
<keyword evidence="5" id="KW-0813">Transport</keyword>